<accession>A0A8K0UJ18</accession>
<keyword evidence="3" id="KW-1185">Reference proteome</keyword>
<reference evidence="2" key="1">
    <citation type="journal article" date="2021" name="New Phytol.">
        <title>Evolutionary innovations through gain and loss of genes in the ectomycorrhizal Boletales.</title>
        <authorList>
            <person name="Wu G."/>
            <person name="Miyauchi S."/>
            <person name="Morin E."/>
            <person name="Kuo A."/>
            <person name="Drula E."/>
            <person name="Varga T."/>
            <person name="Kohler A."/>
            <person name="Feng B."/>
            <person name="Cao Y."/>
            <person name="Lipzen A."/>
            <person name="Daum C."/>
            <person name="Hundley H."/>
            <person name="Pangilinan J."/>
            <person name="Johnson J."/>
            <person name="Barry K."/>
            <person name="LaButti K."/>
            <person name="Ng V."/>
            <person name="Ahrendt S."/>
            <person name="Min B."/>
            <person name="Choi I.G."/>
            <person name="Park H."/>
            <person name="Plett J.M."/>
            <person name="Magnuson J."/>
            <person name="Spatafora J.W."/>
            <person name="Nagy L.G."/>
            <person name="Henrissat B."/>
            <person name="Grigoriev I.V."/>
            <person name="Yang Z.L."/>
            <person name="Xu J."/>
            <person name="Martin F.M."/>
        </authorList>
    </citation>
    <scope>NUCLEOTIDE SEQUENCE</scope>
    <source>
        <strain evidence="2">KKN 215</strain>
    </source>
</reference>
<sequence>MDPLNVTVAGSRYPISITPSVPPVKTTAIKATSPPISSPSSSSSPAHPPSRIRRKPIQTYKSPSLSDGFRIDSQSNTQNIPQSFSTSSHTSSSSSEKTERPPPRTRQQQPSLSLYHPLGRLAQSLPPLDPRVFGLQNPVSIDDNDMQIDDAHLRRASSRTRRPAAKVRDRNDEEVDDQVSVNGATGVEGSTAERETRPTVSPRKRRAAGAGGAGGPKRRRKDADDGTFPQPARRTRNPRGVAVASPLAGVALAATDAGEEGGSPAPTEVTDLQTAVLQAQEVRPVRSTRSRATLNRRDSSTSSGTSASVSVAVNLQQVRAVESETAETPAQDVDMNEVTVNGEVGETNGGALVQDVQQDGQTHATQPASSVPSAEVEPKSDPSPPPETSTTNVRAEESAKDPEPAPFSDRRTLPTSTDKQPAKSVPVVQPKPVEDEKEEGELSDGPSA</sequence>
<dbReference type="EMBL" id="JAEVFJ010000027">
    <property type="protein sequence ID" value="KAH8093924.1"/>
    <property type="molecule type" value="Genomic_DNA"/>
</dbReference>
<dbReference type="AlphaFoldDB" id="A0A8K0UJ18"/>
<feature type="compositionally biased region" description="Polar residues" evidence="1">
    <location>
        <begin position="72"/>
        <end position="82"/>
    </location>
</feature>
<proteinExistence type="predicted"/>
<evidence type="ECO:0000256" key="1">
    <source>
        <dbReference type="SAM" id="MobiDB-lite"/>
    </source>
</evidence>
<dbReference type="Proteomes" id="UP000813824">
    <property type="component" value="Unassembled WGS sequence"/>
</dbReference>
<feature type="compositionally biased region" description="Low complexity" evidence="1">
    <location>
        <begin position="300"/>
        <end position="313"/>
    </location>
</feature>
<organism evidence="2 3">
    <name type="scientific">Cristinia sonorae</name>
    <dbReference type="NCBI Taxonomy" id="1940300"/>
    <lineage>
        <taxon>Eukaryota</taxon>
        <taxon>Fungi</taxon>
        <taxon>Dikarya</taxon>
        <taxon>Basidiomycota</taxon>
        <taxon>Agaricomycotina</taxon>
        <taxon>Agaricomycetes</taxon>
        <taxon>Agaricomycetidae</taxon>
        <taxon>Agaricales</taxon>
        <taxon>Pleurotineae</taxon>
        <taxon>Stephanosporaceae</taxon>
        <taxon>Cristinia</taxon>
    </lineage>
</organism>
<name>A0A8K0UJ18_9AGAR</name>
<feature type="compositionally biased region" description="Low complexity" evidence="1">
    <location>
        <begin position="83"/>
        <end position="95"/>
    </location>
</feature>
<gene>
    <name evidence="2" type="ORF">BXZ70DRAFT_948467</name>
</gene>
<dbReference type="OrthoDB" id="2676123at2759"/>
<evidence type="ECO:0000313" key="3">
    <source>
        <dbReference type="Proteomes" id="UP000813824"/>
    </source>
</evidence>
<comment type="caution">
    <text evidence="2">The sequence shown here is derived from an EMBL/GenBank/DDBJ whole genome shotgun (WGS) entry which is preliminary data.</text>
</comment>
<protein>
    <submittedName>
        <fullName evidence="2">Uncharacterized protein</fullName>
    </submittedName>
</protein>
<feature type="compositionally biased region" description="Polar residues" evidence="1">
    <location>
        <begin position="355"/>
        <end position="372"/>
    </location>
</feature>
<feature type="compositionally biased region" description="Low complexity" evidence="1">
    <location>
        <begin position="33"/>
        <end position="45"/>
    </location>
</feature>
<feature type="region of interest" description="Disordered" evidence="1">
    <location>
        <begin position="1"/>
        <end position="448"/>
    </location>
</feature>
<feature type="compositionally biased region" description="Basic and acidic residues" evidence="1">
    <location>
        <begin position="394"/>
        <end position="412"/>
    </location>
</feature>
<evidence type="ECO:0000313" key="2">
    <source>
        <dbReference type="EMBL" id="KAH8093924.1"/>
    </source>
</evidence>
<feature type="compositionally biased region" description="Basic residues" evidence="1">
    <location>
        <begin position="154"/>
        <end position="165"/>
    </location>
</feature>